<evidence type="ECO:0000313" key="8">
    <source>
        <dbReference type="Proteomes" id="UP000250266"/>
    </source>
</evidence>
<dbReference type="Gene3D" id="3.10.120.10">
    <property type="entry name" value="Cytochrome b5-like heme/steroid binding domain"/>
    <property type="match status" value="1"/>
</dbReference>
<keyword evidence="8" id="KW-1185">Reference proteome</keyword>
<dbReference type="EMBL" id="KV744857">
    <property type="protein sequence ID" value="OCK83578.1"/>
    <property type="molecule type" value="Genomic_DNA"/>
</dbReference>
<reference evidence="7 8" key="1">
    <citation type="journal article" date="2016" name="Nat. Commun.">
        <title>Ectomycorrhizal ecology is imprinted in the genome of the dominant symbiotic fungus Cenococcum geophilum.</title>
        <authorList>
            <consortium name="DOE Joint Genome Institute"/>
            <person name="Peter M."/>
            <person name="Kohler A."/>
            <person name="Ohm R.A."/>
            <person name="Kuo A."/>
            <person name="Krutzmann J."/>
            <person name="Morin E."/>
            <person name="Arend M."/>
            <person name="Barry K.W."/>
            <person name="Binder M."/>
            <person name="Choi C."/>
            <person name="Clum A."/>
            <person name="Copeland A."/>
            <person name="Grisel N."/>
            <person name="Haridas S."/>
            <person name="Kipfer T."/>
            <person name="LaButti K."/>
            <person name="Lindquist E."/>
            <person name="Lipzen A."/>
            <person name="Maire R."/>
            <person name="Meier B."/>
            <person name="Mihaltcheva S."/>
            <person name="Molinier V."/>
            <person name="Murat C."/>
            <person name="Poggeler S."/>
            <person name="Quandt C.A."/>
            <person name="Sperisen C."/>
            <person name="Tritt A."/>
            <person name="Tisserant E."/>
            <person name="Crous P.W."/>
            <person name="Henrissat B."/>
            <person name="Nehls U."/>
            <person name="Egli S."/>
            <person name="Spatafora J.W."/>
            <person name="Grigoriev I.V."/>
            <person name="Martin F.M."/>
        </authorList>
    </citation>
    <scope>NUCLEOTIDE SEQUENCE [LARGE SCALE GENOMIC DNA]</scope>
    <source>
        <strain evidence="7 8">CBS 459.81</strain>
    </source>
</reference>
<evidence type="ECO:0000256" key="1">
    <source>
        <dbReference type="ARBA" id="ARBA00022617"/>
    </source>
</evidence>
<feature type="domain" description="Cytochrome b5 heme-binding" evidence="6">
    <location>
        <begin position="1"/>
        <end position="51"/>
    </location>
</feature>
<dbReference type="GO" id="GO:0046872">
    <property type="term" value="F:metal ion binding"/>
    <property type="evidence" value="ECO:0007669"/>
    <property type="project" value="UniProtKB-UniRule"/>
</dbReference>
<evidence type="ECO:0000256" key="2">
    <source>
        <dbReference type="ARBA" id="ARBA00022723"/>
    </source>
</evidence>
<proteinExistence type="inferred from homology"/>
<dbReference type="InterPro" id="IPR001199">
    <property type="entry name" value="Cyt_B5-like_heme/steroid-bd"/>
</dbReference>
<dbReference type="PRINTS" id="PR00363">
    <property type="entry name" value="CYTOCHROMEB5"/>
</dbReference>
<protein>
    <submittedName>
        <fullName evidence="7">Cytochrome b5</fullName>
    </submittedName>
</protein>
<evidence type="ECO:0000259" key="6">
    <source>
        <dbReference type="PROSITE" id="PS50255"/>
    </source>
</evidence>
<dbReference type="SUPFAM" id="SSF55856">
    <property type="entry name" value="Cytochrome b5-like heme/steroid binding domain"/>
    <property type="match status" value="1"/>
</dbReference>
<dbReference type="PANTHER" id="PTHR19359">
    <property type="entry name" value="CYTOCHROME B5"/>
    <property type="match status" value="1"/>
</dbReference>
<dbReference type="PROSITE" id="PS00191">
    <property type="entry name" value="CYTOCHROME_B5_1"/>
    <property type="match status" value="1"/>
</dbReference>
<dbReference type="GO" id="GO:0020037">
    <property type="term" value="F:heme binding"/>
    <property type="evidence" value="ECO:0007669"/>
    <property type="project" value="UniProtKB-UniRule"/>
</dbReference>
<dbReference type="PANTHER" id="PTHR19359:SF14">
    <property type="entry name" value="CYTOCHROME B5 A"/>
    <property type="match status" value="1"/>
</dbReference>
<feature type="non-terminal residue" evidence="7">
    <location>
        <position position="1"/>
    </location>
</feature>
<dbReference type="GO" id="GO:0016020">
    <property type="term" value="C:membrane"/>
    <property type="evidence" value="ECO:0007669"/>
    <property type="project" value="TreeGrafter"/>
</dbReference>
<dbReference type="InterPro" id="IPR018506">
    <property type="entry name" value="Cyt_B5_heme-BS"/>
</dbReference>
<accession>A0A8E2EHD1</accession>
<evidence type="ECO:0000256" key="5">
    <source>
        <dbReference type="RuleBase" id="RU362121"/>
    </source>
</evidence>
<evidence type="ECO:0000313" key="7">
    <source>
        <dbReference type="EMBL" id="OCK83578.1"/>
    </source>
</evidence>
<keyword evidence="3 5" id="KW-0408">Iron</keyword>
<dbReference type="Pfam" id="PF00173">
    <property type="entry name" value="Cyt-b5"/>
    <property type="match status" value="1"/>
</dbReference>
<dbReference type="Proteomes" id="UP000250266">
    <property type="component" value="Unassembled WGS sequence"/>
</dbReference>
<comment type="similarity">
    <text evidence="4 5">Belongs to the cytochrome b5 family.</text>
</comment>
<dbReference type="PROSITE" id="PS50255">
    <property type="entry name" value="CYTOCHROME_B5_2"/>
    <property type="match status" value="1"/>
</dbReference>
<evidence type="ECO:0000256" key="4">
    <source>
        <dbReference type="ARBA" id="ARBA00038168"/>
    </source>
</evidence>
<evidence type="ECO:0000256" key="3">
    <source>
        <dbReference type="ARBA" id="ARBA00023004"/>
    </source>
</evidence>
<feature type="non-terminal residue" evidence="7">
    <location>
        <position position="51"/>
    </location>
</feature>
<dbReference type="OrthoDB" id="260519at2759"/>
<dbReference type="InterPro" id="IPR036400">
    <property type="entry name" value="Cyt_B5-like_heme/steroid_sf"/>
</dbReference>
<name>A0A8E2EHD1_9PEZI</name>
<organism evidence="7 8">
    <name type="scientific">Lepidopterella palustris CBS 459.81</name>
    <dbReference type="NCBI Taxonomy" id="1314670"/>
    <lineage>
        <taxon>Eukaryota</taxon>
        <taxon>Fungi</taxon>
        <taxon>Dikarya</taxon>
        <taxon>Ascomycota</taxon>
        <taxon>Pezizomycotina</taxon>
        <taxon>Dothideomycetes</taxon>
        <taxon>Pleosporomycetidae</taxon>
        <taxon>Mytilinidiales</taxon>
        <taxon>Argynnaceae</taxon>
        <taxon>Lepidopterella</taxon>
    </lineage>
</organism>
<keyword evidence="1 5" id="KW-0349">Heme</keyword>
<keyword evidence="2 5" id="KW-0479">Metal-binding</keyword>
<sequence length="51" mass="5601">VYDVSRYLDDHPGGIEVLLEVGGTDTTEAFDYVGHSSLAQENLVRYEIGSL</sequence>
<dbReference type="AlphaFoldDB" id="A0A8E2EHD1"/>
<dbReference type="InterPro" id="IPR050668">
    <property type="entry name" value="Cytochrome_b5"/>
</dbReference>
<gene>
    <name evidence="7" type="ORF">K432DRAFT_260475</name>
</gene>